<dbReference type="SUPFAM" id="SSF53474">
    <property type="entry name" value="alpha/beta-Hydrolases"/>
    <property type="match status" value="1"/>
</dbReference>
<dbReference type="InterPro" id="IPR053145">
    <property type="entry name" value="AB_hydrolase_Est10"/>
</dbReference>
<accession>A0A258FPU7</accession>
<dbReference type="PANTHER" id="PTHR43265">
    <property type="entry name" value="ESTERASE ESTD"/>
    <property type="match status" value="1"/>
</dbReference>
<dbReference type="GO" id="GO:0052689">
    <property type="term" value="F:carboxylic ester hydrolase activity"/>
    <property type="evidence" value="ECO:0007669"/>
    <property type="project" value="TreeGrafter"/>
</dbReference>
<dbReference type="EMBL" id="NCEB01000008">
    <property type="protein sequence ID" value="OYX34541.1"/>
    <property type="molecule type" value="Genomic_DNA"/>
</dbReference>
<proteinExistence type="predicted"/>
<dbReference type="Pfam" id="PF12146">
    <property type="entry name" value="Hydrolase_4"/>
    <property type="match status" value="1"/>
</dbReference>
<dbReference type="AlphaFoldDB" id="A0A258FPU7"/>
<name>A0A258FPU7_9CAUL</name>
<evidence type="ECO:0000313" key="3">
    <source>
        <dbReference type="EMBL" id="OYX34541.1"/>
    </source>
</evidence>
<organism evidence="3 4">
    <name type="scientific">Brevundimonas subvibrioides</name>
    <dbReference type="NCBI Taxonomy" id="74313"/>
    <lineage>
        <taxon>Bacteria</taxon>
        <taxon>Pseudomonadati</taxon>
        <taxon>Pseudomonadota</taxon>
        <taxon>Alphaproteobacteria</taxon>
        <taxon>Caulobacterales</taxon>
        <taxon>Caulobacteraceae</taxon>
        <taxon>Brevundimonas</taxon>
    </lineage>
</organism>
<reference evidence="3 4" key="1">
    <citation type="submission" date="2017-03" db="EMBL/GenBank/DDBJ databases">
        <title>Lifting the veil on microbial sulfur biogeochemistry in mining wastewaters.</title>
        <authorList>
            <person name="Kantor R.S."/>
            <person name="Colenbrander Nelson T."/>
            <person name="Marshall S."/>
            <person name="Bennett D."/>
            <person name="Apte S."/>
            <person name="Camacho D."/>
            <person name="Thomas B.C."/>
            <person name="Warren L.A."/>
            <person name="Banfield J.F."/>
        </authorList>
    </citation>
    <scope>NUCLEOTIDE SEQUENCE [LARGE SCALE GENOMIC DNA]</scope>
    <source>
        <strain evidence="3">32-69-9</strain>
    </source>
</reference>
<sequence length="449" mass="47616">MQVQRLKMRLRTALASLLLVTTLNACATGAGPSVPAAEVQACSGAWRLSDGRGVTASPVEAGLRWRTLEGETGRLRLNADGVWHASHGGEIDDGRAPVAFSCPGGLERFEGLAATAVPTVVVDTVFAGSGGVRLAGRLTLPAGPDTVPVIVQVHGSERTSALVFDPFQQLLPLQGIGVFVYDKRGTGGSDGRYTQDFEVLAADAVAAAREARRLAGPRLGRLGLHGASQGGWVAPLAATGASADFLIVSYGLLESPLEENRSQTILDVAEAGFGSGEQAAAGALADAAGTVMASGFREGFRELEVLRREHREAPWYGAIKGEFTGEILRYPPLLLRLFGPLRSQGTSWRHQGEPVLRGLNIPVLWILASEDREAPPQQTRSRLAALIAEERPIQLAEFAGADHGMRVFDTASDGSRRWTGYAPGYFRAVGDFALGRTPENDSNPRSLPP</sequence>
<protein>
    <recommendedName>
        <fullName evidence="2">Serine aminopeptidase S33 domain-containing protein</fullName>
    </recommendedName>
</protein>
<dbReference type="Proteomes" id="UP000215595">
    <property type="component" value="Unassembled WGS sequence"/>
</dbReference>
<evidence type="ECO:0000259" key="2">
    <source>
        <dbReference type="Pfam" id="PF12146"/>
    </source>
</evidence>
<feature type="domain" description="Serine aminopeptidase S33" evidence="2">
    <location>
        <begin position="149"/>
        <end position="242"/>
    </location>
</feature>
<evidence type="ECO:0000313" key="4">
    <source>
        <dbReference type="Proteomes" id="UP000215595"/>
    </source>
</evidence>
<keyword evidence="1" id="KW-0732">Signal</keyword>
<feature type="signal peptide" evidence="1">
    <location>
        <begin position="1"/>
        <end position="27"/>
    </location>
</feature>
<dbReference type="PANTHER" id="PTHR43265:SF1">
    <property type="entry name" value="ESTERASE ESTD"/>
    <property type="match status" value="1"/>
</dbReference>
<feature type="chain" id="PRO_5012491619" description="Serine aminopeptidase S33 domain-containing protein" evidence="1">
    <location>
        <begin position="28"/>
        <end position="449"/>
    </location>
</feature>
<gene>
    <name evidence="3" type="ORF">B7Z01_05090</name>
</gene>
<dbReference type="Gene3D" id="3.40.50.1820">
    <property type="entry name" value="alpha/beta hydrolase"/>
    <property type="match status" value="1"/>
</dbReference>
<evidence type="ECO:0000256" key="1">
    <source>
        <dbReference type="SAM" id="SignalP"/>
    </source>
</evidence>
<comment type="caution">
    <text evidence="3">The sequence shown here is derived from an EMBL/GenBank/DDBJ whole genome shotgun (WGS) entry which is preliminary data.</text>
</comment>
<dbReference type="InterPro" id="IPR022742">
    <property type="entry name" value="Hydrolase_4"/>
</dbReference>
<dbReference type="InterPro" id="IPR029058">
    <property type="entry name" value="AB_hydrolase_fold"/>
</dbReference>